<dbReference type="EMBL" id="CP063845">
    <property type="protein sequence ID" value="UFP96026.1"/>
    <property type="molecule type" value="Genomic_DNA"/>
</dbReference>
<accession>A0ABY3PQN7</accession>
<evidence type="ECO:0000313" key="1">
    <source>
        <dbReference type="EMBL" id="UFP96026.1"/>
    </source>
</evidence>
<dbReference type="Gene3D" id="4.10.1150.10">
    <property type="entry name" value="AF2212/PG0164-like"/>
    <property type="match status" value="1"/>
</dbReference>
<dbReference type="SUPFAM" id="SSF141694">
    <property type="entry name" value="AF2212/PG0164-like"/>
    <property type="match status" value="1"/>
</dbReference>
<dbReference type="RefSeq" id="WP_418886966.1">
    <property type="nucleotide sequence ID" value="NZ_CP063845.1"/>
</dbReference>
<sequence>MSQTIDAVFDGTVLRPEEPLQLQANTRVRITVVEVVPSNSTDQADSFLKTAKALRLDGPPDWSANIDQHLYGEQTQ</sequence>
<dbReference type="Proteomes" id="UP001054846">
    <property type="component" value="Chromosome"/>
</dbReference>
<dbReference type="InterPro" id="IPR024069">
    <property type="entry name" value="AF2212-like_dom_sf"/>
</dbReference>
<name>A0ABY3PQN7_9CYAN</name>
<evidence type="ECO:0000313" key="2">
    <source>
        <dbReference type="Proteomes" id="UP001054846"/>
    </source>
</evidence>
<reference evidence="1 2" key="1">
    <citation type="journal article" date="2021" name="Genome Biol. Evol.">
        <title>Complete Genome Sequencing of a Novel Gloeobacter Species from a Waterfall Cave in Mexico.</title>
        <authorList>
            <person name="Saw J.H."/>
            <person name="Cardona T."/>
            <person name="Montejano G."/>
        </authorList>
    </citation>
    <scope>NUCLEOTIDE SEQUENCE [LARGE SCALE GENOMIC DNA]</scope>
    <source>
        <strain evidence="1">MG652769</strain>
    </source>
</reference>
<gene>
    <name evidence="1" type="ORF">ISF26_07380</name>
</gene>
<dbReference type="InterPro" id="IPR008203">
    <property type="entry name" value="AF2212-like"/>
</dbReference>
<dbReference type="Pfam" id="PF01954">
    <property type="entry name" value="AF2212-like"/>
    <property type="match status" value="1"/>
</dbReference>
<organism evidence="1 2">
    <name type="scientific">Gloeobacter morelensis MG652769</name>
    <dbReference type="NCBI Taxonomy" id="2781736"/>
    <lineage>
        <taxon>Bacteria</taxon>
        <taxon>Bacillati</taxon>
        <taxon>Cyanobacteriota</taxon>
        <taxon>Cyanophyceae</taxon>
        <taxon>Gloeobacterales</taxon>
        <taxon>Gloeobacteraceae</taxon>
        <taxon>Gloeobacter</taxon>
        <taxon>Gloeobacter morelensis</taxon>
    </lineage>
</organism>
<protein>
    <submittedName>
        <fullName evidence="1">Antitoxin family protein</fullName>
    </submittedName>
</protein>
<keyword evidence="2" id="KW-1185">Reference proteome</keyword>
<proteinExistence type="predicted"/>